<reference evidence="1" key="1">
    <citation type="submission" date="2014-09" db="EMBL/GenBank/DDBJ databases">
        <authorList>
            <person name="Magalhaes I.L.F."/>
            <person name="Oliveira U."/>
            <person name="Santos F.R."/>
            <person name="Vidigal T.H.D.A."/>
            <person name="Brescovit A.D."/>
            <person name="Santos A.J."/>
        </authorList>
    </citation>
    <scope>NUCLEOTIDE SEQUENCE</scope>
    <source>
        <tissue evidence="1">Shoot tissue taken approximately 20 cm above the soil surface</tissue>
    </source>
</reference>
<sequence>MLRCRCYIIKQAIGLHISSCAAGTLKDQTAKRKFHLKKHHKQNKINGLTT</sequence>
<reference evidence="1" key="2">
    <citation type="journal article" date="2015" name="Data Brief">
        <title>Shoot transcriptome of the giant reed, Arundo donax.</title>
        <authorList>
            <person name="Barrero R.A."/>
            <person name="Guerrero F.D."/>
            <person name="Moolhuijzen P."/>
            <person name="Goolsby J.A."/>
            <person name="Tidwell J."/>
            <person name="Bellgard S.E."/>
            <person name="Bellgard M.I."/>
        </authorList>
    </citation>
    <scope>NUCLEOTIDE SEQUENCE</scope>
    <source>
        <tissue evidence="1">Shoot tissue taken approximately 20 cm above the soil surface</tissue>
    </source>
</reference>
<protein>
    <submittedName>
        <fullName evidence="1">Uncharacterized protein</fullName>
    </submittedName>
</protein>
<name>A0A0A9GMD8_ARUDO</name>
<dbReference type="AlphaFoldDB" id="A0A0A9GMD8"/>
<dbReference type="EMBL" id="GBRH01174185">
    <property type="protein sequence ID" value="JAE23711.1"/>
    <property type="molecule type" value="Transcribed_RNA"/>
</dbReference>
<organism evidence="1">
    <name type="scientific">Arundo donax</name>
    <name type="common">Giant reed</name>
    <name type="synonym">Donax arundinaceus</name>
    <dbReference type="NCBI Taxonomy" id="35708"/>
    <lineage>
        <taxon>Eukaryota</taxon>
        <taxon>Viridiplantae</taxon>
        <taxon>Streptophyta</taxon>
        <taxon>Embryophyta</taxon>
        <taxon>Tracheophyta</taxon>
        <taxon>Spermatophyta</taxon>
        <taxon>Magnoliopsida</taxon>
        <taxon>Liliopsida</taxon>
        <taxon>Poales</taxon>
        <taxon>Poaceae</taxon>
        <taxon>PACMAD clade</taxon>
        <taxon>Arundinoideae</taxon>
        <taxon>Arundineae</taxon>
        <taxon>Arundo</taxon>
    </lineage>
</organism>
<accession>A0A0A9GMD8</accession>
<evidence type="ECO:0000313" key="1">
    <source>
        <dbReference type="EMBL" id="JAE23711.1"/>
    </source>
</evidence>
<proteinExistence type="predicted"/>